<dbReference type="Gene3D" id="3.20.20.100">
    <property type="entry name" value="NADP-dependent oxidoreductase domain"/>
    <property type="match status" value="1"/>
</dbReference>
<reference evidence="5 6" key="1">
    <citation type="submission" date="2016-08" db="EMBL/GenBank/DDBJ databases">
        <title>Novel Firmicutes and Novel Genomes.</title>
        <authorList>
            <person name="Poppleton D.I."/>
            <person name="Gribaldo S."/>
        </authorList>
    </citation>
    <scope>NUCLEOTIDE SEQUENCE [LARGE SCALE GENOMIC DNA]</scope>
    <source>
        <strain evidence="5 6">CTT3</strain>
    </source>
</reference>
<dbReference type="Gene3D" id="3.30.70.20">
    <property type="match status" value="1"/>
</dbReference>
<dbReference type="OrthoDB" id="9804790at2"/>
<evidence type="ECO:0000313" key="5">
    <source>
        <dbReference type="EMBL" id="RKD34614.1"/>
    </source>
</evidence>
<dbReference type="Pfam" id="PF13237">
    <property type="entry name" value="Fer4_10"/>
    <property type="match status" value="1"/>
</dbReference>
<dbReference type="InterPro" id="IPR023210">
    <property type="entry name" value="NADP_OxRdtase_dom"/>
</dbReference>
<dbReference type="GO" id="GO:0016491">
    <property type="term" value="F:oxidoreductase activity"/>
    <property type="evidence" value="ECO:0007669"/>
    <property type="project" value="InterPro"/>
</dbReference>
<feature type="domain" description="4Fe-4S ferredoxin-type" evidence="4">
    <location>
        <begin position="289"/>
        <end position="316"/>
    </location>
</feature>
<dbReference type="InterPro" id="IPR017896">
    <property type="entry name" value="4Fe4S_Fe-S-bd"/>
</dbReference>
<dbReference type="InterPro" id="IPR036812">
    <property type="entry name" value="NAD(P)_OxRdtase_dom_sf"/>
</dbReference>
<dbReference type="RefSeq" id="WP_120166687.1">
    <property type="nucleotide sequence ID" value="NZ_MCIB01000001.1"/>
</dbReference>
<accession>A0A419TAU8</accession>
<protein>
    <submittedName>
        <fullName evidence="5">Aldo/keto reductase</fullName>
    </submittedName>
</protein>
<evidence type="ECO:0000256" key="3">
    <source>
        <dbReference type="ARBA" id="ARBA00023014"/>
    </source>
</evidence>
<keyword evidence="6" id="KW-1185">Reference proteome</keyword>
<dbReference type="InterPro" id="IPR053135">
    <property type="entry name" value="AKR2_Oxidoreductase"/>
</dbReference>
<dbReference type="CDD" id="cd19100">
    <property type="entry name" value="AKR_unchar"/>
    <property type="match status" value="1"/>
</dbReference>
<sequence>MKYTYLGNTNIKVSKLCFGSLTIGPLQRNFSLDKGAEIIRYGINNGINFIDTAELYETYSYISKALKGINREKVVIATKSYSYSKKTAQESLNKALKELNTDYIDIFLLHEQESELTIKGHYEAIEYFINAKKKGLIRSIGISTHRVEGVLAANKFSEIEVIHPIINIKGIGIQDGTRDDMLKAIKKAYDMGKGIYGMKPLGGGHLINNVEKAFNYVNNIKYIHSIAVGMQSFDEVDGNIKLVETGKIPETIKEKLRQRKRRLLIHDWCVGCGKCAEVCKHGGLSIINNKATPNYEKCIFCGYCANYCPEFCIKVI</sequence>
<dbReference type="Proteomes" id="UP000284177">
    <property type="component" value="Unassembled WGS sequence"/>
</dbReference>
<evidence type="ECO:0000313" key="6">
    <source>
        <dbReference type="Proteomes" id="UP000284177"/>
    </source>
</evidence>
<dbReference type="GO" id="GO:0046872">
    <property type="term" value="F:metal ion binding"/>
    <property type="evidence" value="ECO:0007669"/>
    <property type="project" value="UniProtKB-KW"/>
</dbReference>
<keyword evidence="2" id="KW-0408">Iron</keyword>
<evidence type="ECO:0000256" key="1">
    <source>
        <dbReference type="ARBA" id="ARBA00022723"/>
    </source>
</evidence>
<evidence type="ECO:0000259" key="4">
    <source>
        <dbReference type="PROSITE" id="PS51379"/>
    </source>
</evidence>
<feature type="domain" description="4Fe-4S ferredoxin-type" evidence="4">
    <location>
        <begin position="260"/>
        <end position="288"/>
    </location>
</feature>
<gene>
    <name evidence="5" type="ORF">BET03_01960</name>
</gene>
<dbReference type="PRINTS" id="PR00069">
    <property type="entry name" value="ALDKETRDTASE"/>
</dbReference>
<dbReference type="SUPFAM" id="SSF54862">
    <property type="entry name" value="4Fe-4S ferredoxins"/>
    <property type="match status" value="1"/>
</dbReference>
<dbReference type="GO" id="GO:0051536">
    <property type="term" value="F:iron-sulfur cluster binding"/>
    <property type="evidence" value="ECO:0007669"/>
    <property type="project" value="UniProtKB-KW"/>
</dbReference>
<dbReference type="InterPro" id="IPR017900">
    <property type="entry name" value="4Fe4S_Fe_S_CS"/>
</dbReference>
<organism evidence="5 6">
    <name type="scientific">Thermohalobacter berrensis</name>
    <dbReference type="NCBI Taxonomy" id="99594"/>
    <lineage>
        <taxon>Bacteria</taxon>
        <taxon>Bacillati</taxon>
        <taxon>Bacillota</taxon>
        <taxon>Tissierellia</taxon>
        <taxon>Tissierellales</taxon>
        <taxon>Thermohalobacteraceae</taxon>
        <taxon>Thermohalobacter</taxon>
    </lineage>
</organism>
<evidence type="ECO:0000256" key="2">
    <source>
        <dbReference type="ARBA" id="ARBA00023004"/>
    </source>
</evidence>
<dbReference type="InterPro" id="IPR020471">
    <property type="entry name" value="AKR"/>
</dbReference>
<dbReference type="AlphaFoldDB" id="A0A419TAU8"/>
<dbReference type="Pfam" id="PF00248">
    <property type="entry name" value="Aldo_ket_red"/>
    <property type="match status" value="1"/>
</dbReference>
<keyword evidence="1" id="KW-0479">Metal-binding</keyword>
<dbReference type="EMBL" id="MCIB01000001">
    <property type="protein sequence ID" value="RKD34614.1"/>
    <property type="molecule type" value="Genomic_DNA"/>
</dbReference>
<dbReference type="PANTHER" id="PTHR43312">
    <property type="entry name" value="D-THREO-ALDOSE 1-DEHYDROGENASE"/>
    <property type="match status" value="1"/>
</dbReference>
<dbReference type="SUPFAM" id="SSF51430">
    <property type="entry name" value="NAD(P)-linked oxidoreductase"/>
    <property type="match status" value="1"/>
</dbReference>
<name>A0A419TAU8_9FIRM</name>
<dbReference type="PROSITE" id="PS00198">
    <property type="entry name" value="4FE4S_FER_1"/>
    <property type="match status" value="1"/>
</dbReference>
<proteinExistence type="predicted"/>
<comment type="caution">
    <text evidence="5">The sequence shown here is derived from an EMBL/GenBank/DDBJ whole genome shotgun (WGS) entry which is preliminary data.</text>
</comment>
<dbReference type="PANTHER" id="PTHR43312:SF1">
    <property type="entry name" value="NADP-DEPENDENT OXIDOREDUCTASE DOMAIN-CONTAINING PROTEIN"/>
    <property type="match status" value="1"/>
</dbReference>
<dbReference type="PROSITE" id="PS51379">
    <property type="entry name" value="4FE4S_FER_2"/>
    <property type="match status" value="2"/>
</dbReference>
<keyword evidence="3" id="KW-0411">Iron-sulfur</keyword>